<protein>
    <submittedName>
        <fullName evidence="7">Ribose ABC transporter membrane protein</fullName>
    </submittedName>
</protein>
<evidence type="ECO:0000256" key="3">
    <source>
        <dbReference type="ARBA" id="ARBA00022692"/>
    </source>
</evidence>
<dbReference type="OrthoDB" id="9815820at2"/>
<dbReference type="EMBL" id="FNFP01000007">
    <property type="protein sequence ID" value="SDL03947.1"/>
    <property type="molecule type" value="Genomic_DNA"/>
</dbReference>
<proteinExistence type="predicted"/>
<evidence type="ECO:0000256" key="5">
    <source>
        <dbReference type="ARBA" id="ARBA00023136"/>
    </source>
</evidence>
<gene>
    <name evidence="7" type="ORF">SAMN05660472_02482</name>
</gene>
<dbReference type="InterPro" id="IPR001851">
    <property type="entry name" value="ABC_transp_permease"/>
</dbReference>
<evidence type="ECO:0000256" key="6">
    <source>
        <dbReference type="SAM" id="Phobius"/>
    </source>
</evidence>
<evidence type="ECO:0000313" key="7">
    <source>
        <dbReference type="EMBL" id="SDL03947.1"/>
    </source>
</evidence>
<dbReference type="NCBIfam" id="NF007067">
    <property type="entry name" value="PRK09512.1"/>
    <property type="match status" value="1"/>
</dbReference>
<dbReference type="STRING" id="393762.SAMN05660472_02482"/>
<feature type="transmembrane region" description="Helical" evidence="6">
    <location>
        <begin position="12"/>
        <end position="31"/>
    </location>
</feature>
<accession>A0A1G9GTE8</accession>
<dbReference type="Proteomes" id="UP000198718">
    <property type="component" value="Unassembled WGS sequence"/>
</dbReference>
<dbReference type="AlphaFoldDB" id="A0A1G9GTE8"/>
<evidence type="ECO:0000313" key="8">
    <source>
        <dbReference type="Proteomes" id="UP000198718"/>
    </source>
</evidence>
<dbReference type="CDD" id="cd06579">
    <property type="entry name" value="TM_PBP1_transp_AraH_like"/>
    <property type="match status" value="1"/>
</dbReference>
<dbReference type="PANTHER" id="PTHR32196">
    <property type="entry name" value="ABC TRANSPORTER PERMEASE PROTEIN YPHD-RELATED-RELATED"/>
    <property type="match status" value="1"/>
</dbReference>
<keyword evidence="2" id="KW-1003">Cell membrane</keyword>
<keyword evidence="4 6" id="KW-1133">Transmembrane helix</keyword>
<evidence type="ECO:0000256" key="2">
    <source>
        <dbReference type="ARBA" id="ARBA00022475"/>
    </source>
</evidence>
<feature type="transmembrane region" description="Helical" evidence="6">
    <location>
        <begin position="214"/>
        <end position="231"/>
    </location>
</feature>
<dbReference type="RefSeq" id="WP_090554015.1">
    <property type="nucleotide sequence ID" value="NZ_FNFP01000007.1"/>
</dbReference>
<feature type="transmembrane region" description="Helical" evidence="6">
    <location>
        <begin position="159"/>
        <end position="183"/>
    </location>
</feature>
<feature type="transmembrane region" description="Helical" evidence="6">
    <location>
        <begin position="52"/>
        <end position="77"/>
    </location>
</feature>
<feature type="transmembrane region" description="Helical" evidence="6">
    <location>
        <begin position="89"/>
        <end position="109"/>
    </location>
</feature>
<sequence>MKKDDLLNKEFIYKFRSLIGLLILVIILSLLSPRFLTFSNLTNVLRQTSLNAIIAVGMTFVILTGGIDLSVGSILALSSAVTAGLLVEGYSVVIAVLIGLIIGGVIGAFNGIVITRGKIPPFITTLAVMTLVRGATLVYTGGQPITGLGTVFRKIGTGYIPFINIPVPVIVMLFIFLIAYYTLSQTRFGRYVYALGGNEEAARLSGINTNRVKTMVYSISGMLAALSGIILTSRLNSAQPTAGEGYELDAIAAVVLGGSSLSGGKGSIGGTLIGALIIGILNNGLNLLDVSPFYQLMAKGAVILLAVLLDKNK</sequence>
<keyword evidence="3 6" id="KW-0812">Transmembrane</keyword>
<reference evidence="7 8" key="1">
    <citation type="submission" date="2016-10" db="EMBL/GenBank/DDBJ databases">
        <authorList>
            <person name="de Groot N.N."/>
        </authorList>
    </citation>
    <scope>NUCLEOTIDE SEQUENCE [LARGE SCALE GENOMIC DNA]</scope>
    <source>
        <strain evidence="7 8">DSM 18346</strain>
    </source>
</reference>
<comment type="subcellular location">
    <subcellularLocation>
        <location evidence="1">Cell membrane</location>
        <topology evidence="1">Multi-pass membrane protein</topology>
    </subcellularLocation>
</comment>
<dbReference type="GO" id="GO:0022857">
    <property type="term" value="F:transmembrane transporter activity"/>
    <property type="evidence" value="ECO:0007669"/>
    <property type="project" value="InterPro"/>
</dbReference>
<dbReference type="PANTHER" id="PTHR32196:SF72">
    <property type="entry name" value="RIBOSE IMPORT PERMEASE PROTEIN RBSC"/>
    <property type="match status" value="1"/>
</dbReference>
<evidence type="ECO:0000256" key="4">
    <source>
        <dbReference type="ARBA" id="ARBA00022989"/>
    </source>
</evidence>
<dbReference type="GO" id="GO:0005886">
    <property type="term" value="C:plasma membrane"/>
    <property type="evidence" value="ECO:0007669"/>
    <property type="project" value="UniProtKB-SubCell"/>
</dbReference>
<feature type="transmembrane region" description="Helical" evidence="6">
    <location>
        <begin position="121"/>
        <end position="139"/>
    </location>
</feature>
<keyword evidence="5 6" id="KW-0472">Membrane</keyword>
<organism evidence="7 8">
    <name type="scientific">Natronincola ferrireducens</name>
    <dbReference type="NCBI Taxonomy" id="393762"/>
    <lineage>
        <taxon>Bacteria</taxon>
        <taxon>Bacillati</taxon>
        <taxon>Bacillota</taxon>
        <taxon>Clostridia</taxon>
        <taxon>Peptostreptococcales</taxon>
        <taxon>Natronincolaceae</taxon>
        <taxon>Natronincola</taxon>
    </lineage>
</organism>
<evidence type="ECO:0000256" key="1">
    <source>
        <dbReference type="ARBA" id="ARBA00004651"/>
    </source>
</evidence>
<dbReference type="Pfam" id="PF02653">
    <property type="entry name" value="BPD_transp_2"/>
    <property type="match status" value="1"/>
</dbReference>
<keyword evidence="8" id="KW-1185">Reference proteome</keyword>
<name>A0A1G9GTE8_9FIRM</name>